<dbReference type="Pfam" id="PF00072">
    <property type="entry name" value="Response_reg"/>
    <property type="match status" value="1"/>
</dbReference>
<dbReference type="SMART" id="SM00448">
    <property type="entry name" value="REC"/>
    <property type="match status" value="1"/>
</dbReference>
<dbReference type="SUPFAM" id="SSF52172">
    <property type="entry name" value="CheY-like"/>
    <property type="match status" value="1"/>
</dbReference>
<dbReference type="GO" id="GO:0000156">
    <property type="term" value="F:phosphorelay response regulator activity"/>
    <property type="evidence" value="ECO:0007669"/>
    <property type="project" value="TreeGrafter"/>
</dbReference>
<dbReference type="InterPro" id="IPR011006">
    <property type="entry name" value="CheY-like_superfamily"/>
</dbReference>
<dbReference type="SUPFAM" id="SSF46894">
    <property type="entry name" value="C-terminal effector domain of the bipartite response regulators"/>
    <property type="match status" value="1"/>
</dbReference>
<dbReference type="Gene3D" id="1.10.10.10">
    <property type="entry name" value="Winged helix-like DNA-binding domain superfamily/Winged helix DNA-binding domain"/>
    <property type="match status" value="1"/>
</dbReference>
<accession>I7JYQ7</accession>
<evidence type="ECO:0000313" key="11">
    <source>
        <dbReference type="Proteomes" id="UP000009311"/>
    </source>
</evidence>
<dbReference type="CDD" id="cd00383">
    <property type="entry name" value="trans_reg_C"/>
    <property type="match status" value="1"/>
</dbReference>
<dbReference type="GO" id="GO:0005829">
    <property type="term" value="C:cytosol"/>
    <property type="evidence" value="ECO:0007669"/>
    <property type="project" value="TreeGrafter"/>
</dbReference>
<evidence type="ECO:0000259" key="9">
    <source>
        <dbReference type="PROSITE" id="PS51755"/>
    </source>
</evidence>
<keyword evidence="2" id="KW-0902">Two-component regulatory system</keyword>
<keyword evidence="4 7" id="KW-0238">DNA-binding</keyword>
<dbReference type="PANTHER" id="PTHR48111">
    <property type="entry name" value="REGULATOR OF RPOS"/>
    <property type="match status" value="1"/>
</dbReference>
<dbReference type="PROSITE" id="PS51755">
    <property type="entry name" value="OMPR_PHOB"/>
    <property type="match status" value="1"/>
</dbReference>
<feature type="modified residue" description="4-aspartylphosphate" evidence="6">
    <location>
        <position position="51"/>
    </location>
</feature>
<evidence type="ECO:0000256" key="7">
    <source>
        <dbReference type="PROSITE-ProRule" id="PRU01091"/>
    </source>
</evidence>
<evidence type="ECO:0000256" key="1">
    <source>
        <dbReference type="ARBA" id="ARBA00022553"/>
    </source>
</evidence>
<name>I7JYQ7_9LACO</name>
<dbReference type="GO" id="GO:0000976">
    <property type="term" value="F:transcription cis-regulatory region binding"/>
    <property type="evidence" value="ECO:0007669"/>
    <property type="project" value="TreeGrafter"/>
</dbReference>
<dbReference type="PANTHER" id="PTHR48111:SF22">
    <property type="entry name" value="REGULATOR OF RPOS"/>
    <property type="match status" value="1"/>
</dbReference>
<dbReference type="PROSITE" id="PS50110">
    <property type="entry name" value="RESPONSE_REGULATORY"/>
    <property type="match status" value="1"/>
</dbReference>
<organism evidence="10 11">
    <name type="scientific">Lactobacillus pasteurii DSM 23907 = CRBIP 24.76</name>
    <dbReference type="NCBI Taxonomy" id="1423790"/>
    <lineage>
        <taxon>Bacteria</taxon>
        <taxon>Bacillati</taxon>
        <taxon>Bacillota</taxon>
        <taxon>Bacilli</taxon>
        <taxon>Lactobacillales</taxon>
        <taxon>Lactobacillaceae</taxon>
        <taxon>Lactobacillus</taxon>
    </lineage>
</organism>
<dbReference type="Proteomes" id="UP000009311">
    <property type="component" value="Unassembled WGS sequence"/>
</dbReference>
<comment type="caution">
    <text evidence="10">The sequence shown here is derived from an EMBL/GenBank/DDBJ whole genome shotgun (WGS) entry which is preliminary data.</text>
</comment>
<dbReference type="InterPro" id="IPR001789">
    <property type="entry name" value="Sig_transdc_resp-reg_receiver"/>
</dbReference>
<evidence type="ECO:0000256" key="5">
    <source>
        <dbReference type="ARBA" id="ARBA00023163"/>
    </source>
</evidence>
<feature type="DNA-binding region" description="OmpR/PhoB-type" evidence="7">
    <location>
        <begin position="124"/>
        <end position="221"/>
    </location>
</feature>
<dbReference type="Gene3D" id="3.40.50.2300">
    <property type="match status" value="1"/>
</dbReference>
<gene>
    <name evidence="10" type="ORF">BN53_06670</name>
</gene>
<keyword evidence="1 6" id="KW-0597">Phosphoprotein</keyword>
<evidence type="ECO:0000313" key="10">
    <source>
        <dbReference type="EMBL" id="CCI85765.1"/>
    </source>
</evidence>
<sequence>MKILLAEDEPQLNRVITVALTSSGYDVTSVFNGQEAVDAVKENAFDVLILDIMMPVMDGVTALKTIREMGDKSYVIMLTAKAEIDDRVNGLESGADDYLTKPFSLKELIARLRSRERRSDNYSNPHMTFGDLELKADQQELLAHNSIRLTNKETDLLSYLIMNQGKSLSTEEILRHVWKNDSEADEQIVWVYISYLRQKLKSIQSKVEILGEKDGSFELIA</sequence>
<dbReference type="SMART" id="SM00862">
    <property type="entry name" value="Trans_reg_C"/>
    <property type="match status" value="1"/>
</dbReference>
<protein>
    <submittedName>
        <fullName evidence="10">DNA-binding response regulator</fullName>
    </submittedName>
</protein>
<dbReference type="InterPro" id="IPR001867">
    <property type="entry name" value="OmpR/PhoB-type_DNA-bd"/>
</dbReference>
<keyword evidence="5" id="KW-0804">Transcription</keyword>
<feature type="domain" description="OmpR/PhoB-type" evidence="9">
    <location>
        <begin position="124"/>
        <end position="221"/>
    </location>
</feature>
<dbReference type="OrthoDB" id="9790442at2"/>
<dbReference type="EMBL" id="CAKD01000023">
    <property type="protein sequence ID" value="CCI85765.1"/>
    <property type="molecule type" value="Genomic_DNA"/>
</dbReference>
<dbReference type="InterPro" id="IPR016032">
    <property type="entry name" value="Sig_transdc_resp-reg_C-effctor"/>
</dbReference>
<keyword evidence="3" id="KW-0805">Transcription regulation</keyword>
<proteinExistence type="predicted"/>
<dbReference type="GO" id="GO:0032993">
    <property type="term" value="C:protein-DNA complex"/>
    <property type="evidence" value="ECO:0007669"/>
    <property type="project" value="TreeGrafter"/>
</dbReference>
<evidence type="ECO:0000256" key="3">
    <source>
        <dbReference type="ARBA" id="ARBA00023015"/>
    </source>
</evidence>
<evidence type="ECO:0000256" key="2">
    <source>
        <dbReference type="ARBA" id="ARBA00023012"/>
    </source>
</evidence>
<reference evidence="10 11" key="1">
    <citation type="submission" date="2012-06" db="EMBL/GenBank/DDBJ databases">
        <title>Draft Genome Sequence of Lactobacillus pasteurii CRBIP 24.76T.</title>
        <authorList>
            <person name="Cousin S."/>
            <person name="Bouchier C."/>
            <person name="Loux V."/>
            <person name="Ma L."/>
            <person name="Creno S."/>
            <person name="Bizet C."/>
            <person name="Clermont D."/>
        </authorList>
    </citation>
    <scope>NUCLEOTIDE SEQUENCE [LARGE SCALE GENOMIC DNA]</scope>
    <source>
        <strain evidence="11">CRBIP 24.76T</strain>
    </source>
</reference>
<dbReference type="STRING" id="1423790.BN53_06670"/>
<keyword evidence="11" id="KW-1185">Reference proteome</keyword>
<feature type="domain" description="Response regulatory" evidence="8">
    <location>
        <begin position="2"/>
        <end position="116"/>
    </location>
</feature>
<dbReference type="GO" id="GO:0006355">
    <property type="term" value="P:regulation of DNA-templated transcription"/>
    <property type="evidence" value="ECO:0007669"/>
    <property type="project" value="InterPro"/>
</dbReference>
<dbReference type="Pfam" id="PF00486">
    <property type="entry name" value="Trans_reg_C"/>
    <property type="match status" value="1"/>
</dbReference>
<evidence type="ECO:0000256" key="6">
    <source>
        <dbReference type="PROSITE-ProRule" id="PRU00169"/>
    </source>
</evidence>
<dbReference type="InterPro" id="IPR039420">
    <property type="entry name" value="WalR-like"/>
</dbReference>
<dbReference type="eggNOG" id="COG0745">
    <property type="taxonomic scope" value="Bacteria"/>
</dbReference>
<dbReference type="RefSeq" id="WP_009560323.1">
    <property type="nucleotide sequence ID" value="NZ_AYZN01000001.1"/>
</dbReference>
<dbReference type="Gene3D" id="6.10.250.690">
    <property type="match status" value="1"/>
</dbReference>
<evidence type="ECO:0000259" key="8">
    <source>
        <dbReference type="PROSITE" id="PS50110"/>
    </source>
</evidence>
<evidence type="ECO:0000256" key="4">
    <source>
        <dbReference type="ARBA" id="ARBA00023125"/>
    </source>
</evidence>
<dbReference type="AlphaFoldDB" id="I7JYQ7"/>
<dbReference type="InterPro" id="IPR036388">
    <property type="entry name" value="WH-like_DNA-bd_sf"/>
</dbReference>
<dbReference type="PATRIC" id="fig|1423790.3.peg.71"/>